<dbReference type="WBParaSite" id="MBELARI_LOCUS1611.1">
    <property type="protein sequence ID" value="MBELARI_LOCUS1611.1"/>
    <property type="gene ID" value="MBELARI_LOCUS1611"/>
</dbReference>
<accession>A0AAF3EPV1</accession>
<evidence type="ECO:0000313" key="3">
    <source>
        <dbReference type="Proteomes" id="UP000887575"/>
    </source>
</evidence>
<dbReference type="PRINTS" id="PR00501">
    <property type="entry name" value="KELCHREPEAT"/>
</dbReference>
<dbReference type="Gene3D" id="2.120.10.80">
    <property type="entry name" value="Kelch-type beta propeller"/>
    <property type="match status" value="2"/>
</dbReference>
<dbReference type="Pfam" id="PF01344">
    <property type="entry name" value="Kelch_1"/>
    <property type="match status" value="1"/>
</dbReference>
<proteinExistence type="predicted"/>
<keyword evidence="1" id="KW-0880">Kelch repeat</keyword>
<dbReference type="SUPFAM" id="SSF117281">
    <property type="entry name" value="Kelch motif"/>
    <property type="match status" value="1"/>
</dbReference>
<name>A0AAF3EPV1_9BILA</name>
<dbReference type="SMART" id="SM00612">
    <property type="entry name" value="Kelch"/>
    <property type="match status" value="2"/>
</dbReference>
<evidence type="ECO:0000313" key="4">
    <source>
        <dbReference type="WBParaSite" id="MBELARI_LOCUS1611.1"/>
    </source>
</evidence>
<dbReference type="AlphaFoldDB" id="A0AAF3EPV1"/>
<keyword evidence="2" id="KW-0677">Repeat</keyword>
<reference evidence="4" key="1">
    <citation type="submission" date="2024-02" db="UniProtKB">
        <authorList>
            <consortium name="WormBaseParasite"/>
        </authorList>
    </citation>
    <scope>IDENTIFICATION</scope>
</reference>
<dbReference type="PANTHER" id="PTHR46344">
    <property type="entry name" value="OS02G0202900 PROTEIN"/>
    <property type="match status" value="1"/>
</dbReference>
<protein>
    <submittedName>
        <fullName evidence="4">Uncharacterized protein</fullName>
    </submittedName>
</protein>
<dbReference type="InterPro" id="IPR006652">
    <property type="entry name" value="Kelch_1"/>
</dbReference>
<dbReference type="Proteomes" id="UP000887575">
    <property type="component" value="Unassembled WGS sequence"/>
</dbReference>
<sequence length="150" mass="16641">MKRTCLDENAVYAVGGYDGHSRHCLNTVEVFDLRANRWRAGKPLREVRSGAAGATMRDTVEIYNPGVDDDWALIPNMSAPRRNVGLLFVNSSLMVFGGDEGDSHLLDSIETLTMDMGRGQRAEFVGRWQVIESTLPQPRSYSGLVLVDKP</sequence>
<dbReference type="InterPro" id="IPR015915">
    <property type="entry name" value="Kelch-typ_b-propeller"/>
</dbReference>
<keyword evidence="3" id="KW-1185">Reference proteome</keyword>
<dbReference type="PANTHER" id="PTHR46344:SF27">
    <property type="entry name" value="KELCH REPEAT SUPERFAMILY PROTEIN"/>
    <property type="match status" value="1"/>
</dbReference>
<evidence type="ECO:0000256" key="1">
    <source>
        <dbReference type="ARBA" id="ARBA00022441"/>
    </source>
</evidence>
<organism evidence="3 4">
    <name type="scientific">Mesorhabditis belari</name>
    <dbReference type="NCBI Taxonomy" id="2138241"/>
    <lineage>
        <taxon>Eukaryota</taxon>
        <taxon>Metazoa</taxon>
        <taxon>Ecdysozoa</taxon>
        <taxon>Nematoda</taxon>
        <taxon>Chromadorea</taxon>
        <taxon>Rhabditida</taxon>
        <taxon>Rhabditina</taxon>
        <taxon>Rhabditomorpha</taxon>
        <taxon>Rhabditoidea</taxon>
        <taxon>Rhabditidae</taxon>
        <taxon>Mesorhabditinae</taxon>
        <taxon>Mesorhabditis</taxon>
    </lineage>
</organism>
<evidence type="ECO:0000256" key="2">
    <source>
        <dbReference type="ARBA" id="ARBA00022737"/>
    </source>
</evidence>